<dbReference type="AlphaFoldDB" id="A0A1W5D7X4"/>
<dbReference type="Gene3D" id="2.30.40.10">
    <property type="entry name" value="Urease, subunit C, domain 1"/>
    <property type="match status" value="1"/>
</dbReference>
<protein>
    <submittedName>
        <fullName evidence="6">Guanine deaminase</fullName>
    </submittedName>
</protein>
<sequence length="157" mass="17158">MSASTSTPPTSTSDSTLSPQPPPPPPPLRRTVYYGTFIQCATATSLKIQELTLVGVDEKGVISFVERNVDYKDLERIVKGTYGWEGYVIVRLKGGGGTGSGFWFPGFVDTHTHAPQLPNLALHAHTTLLTWLQTYTFPLESSFSIVDATDVFIPLKI</sequence>
<feature type="compositionally biased region" description="Low complexity" evidence="5">
    <location>
        <begin position="1"/>
        <end position="18"/>
    </location>
</feature>
<organism evidence="6 7">
    <name type="scientific">Lasallia pustulata</name>
    <dbReference type="NCBI Taxonomy" id="136370"/>
    <lineage>
        <taxon>Eukaryota</taxon>
        <taxon>Fungi</taxon>
        <taxon>Dikarya</taxon>
        <taxon>Ascomycota</taxon>
        <taxon>Pezizomycotina</taxon>
        <taxon>Lecanoromycetes</taxon>
        <taxon>OSLEUM clade</taxon>
        <taxon>Umbilicariomycetidae</taxon>
        <taxon>Umbilicariales</taxon>
        <taxon>Umbilicariaceae</taxon>
        <taxon>Lasallia</taxon>
    </lineage>
</organism>
<feature type="compositionally biased region" description="Pro residues" evidence="5">
    <location>
        <begin position="19"/>
        <end position="28"/>
    </location>
</feature>
<evidence type="ECO:0000256" key="5">
    <source>
        <dbReference type="SAM" id="MobiDB-lite"/>
    </source>
</evidence>
<evidence type="ECO:0000256" key="3">
    <source>
        <dbReference type="ARBA" id="ARBA00022801"/>
    </source>
</evidence>
<keyword evidence="7" id="KW-1185">Reference proteome</keyword>
<dbReference type="InterPro" id="IPR011059">
    <property type="entry name" value="Metal-dep_hydrolase_composite"/>
</dbReference>
<dbReference type="InterPro" id="IPR051607">
    <property type="entry name" value="Metallo-dep_hydrolases"/>
</dbReference>
<evidence type="ECO:0000313" key="7">
    <source>
        <dbReference type="Proteomes" id="UP000192927"/>
    </source>
</evidence>
<evidence type="ECO:0000256" key="4">
    <source>
        <dbReference type="ARBA" id="ARBA00022833"/>
    </source>
</evidence>
<evidence type="ECO:0000256" key="2">
    <source>
        <dbReference type="ARBA" id="ARBA00022723"/>
    </source>
</evidence>
<dbReference type="SUPFAM" id="SSF51556">
    <property type="entry name" value="Metallo-dependent hydrolases"/>
    <property type="match status" value="1"/>
</dbReference>
<proteinExistence type="predicted"/>
<keyword evidence="4" id="KW-0862">Zinc</keyword>
<reference evidence="7" key="1">
    <citation type="submission" date="2017-03" db="EMBL/GenBank/DDBJ databases">
        <authorList>
            <person name="Sharma R."/>
            <person name="Thines M."/>
        </authorList>
    </citation>
    <scope>NUCLEOTIDE SEQUENCE [LARGE SCALE GENOMIC DNA]</scope>
</reference>
<dbReference type="Gene3D" id="3.20.20.140">
    <property type="entry name" value="Metal-dependent hydrolases"/>
    <property type="match status" value="1"/>
</dbReference>
<dbReference type="PANTHER" id="PTHR11271">
    <property type="entry name" value="GUANINE DEAMINASE"/>
    <property type="match status" value="1"/>
</dbReference>
<name>A0A1W5D7X4_9LECA</name>
<accession>A0A1W5D7X4</accession>
<evidence type="ECO:0000313" key="6">
    <source>
        <dbReference type="EMBL" id="SLM39145.1"/>
    </source>
</evidence>
<dbReference type="Proteomes" id="UP000192927">
    <property type="component" value="Unassembled WGS sequence"/>
</dbReference>
<dbReference type="GO" id="GO:0005829">
    <property type="term" value="C:cytosol"/>
    <property type="evidence" value="ECO:0007669"/>
    <property type="project" value="TreeGrafter"/>
</dbReference>
<dbReference type="GO" id="GO:0008270">
    <property type="term" value="F:zinc ion binding"/>
    <property type="evidence" value="ECO:0007669"/>
    <property type="project" value="TreeGrafter"/>
</dbReference>
<comment type="cofactor">
    <cofactor evidence="1">
        <name>Zn(2+)</name>
        <dbReference type="ChEBI" id="CHEBI:29105"/>
    </cofactor>
</comment>
<dbReference type="PANTHER" id="PTHR11271:SF6">
    <property type="entry name" value="GUANINE DEAMINASE"/>
    <property type="match status" value="1"/>
</dbReference>
<evidence type="ECO:0000256" key="1">
    <source>
        <dbReference type="ARBA" id="ARBA00001947"/>
    </source>
</evidence>
<dbReference type="GO" id="GO:0046098">
    <property type="term" value="P:guanine metabolic process"/>
    <property type="evidence" value="ECO:0007669"/>
    <property type="project" value="TreeGrafter"/>
</dbReference>
<keyword evidence="2" id="KW-0479">Metal-binding</keyword>
<dbReference type="InterPro" id="IPR032466">
    <property type="entry name" value="Metal_Hydrolase"/>
</dbReference>
<keyword evidence="3" id="KW-0378">Hydrolase</keyword>
<dbReference type="EMBL" id="FWEW01003463">
    <property type="protein sequence ID" value="SLM39145.1"/>
    <property type="molecule type" value="Genomic_DNA"/>
</dbReference>
<dbReference type="GO" id="GO:0008892">
    <property type="term" value="F:guanine deaminase activity"/>
    <property type="evidence" value="ECO:0007669"/>
    <property type="project" value="TreeGrafter"/>
</dbReference>
<feature type="region of interest" description="Disordered" evidence="5">
    <location>
        <begin position="1"/>
        <end position="28"/>
    </location>
</feature>